<reference evidence="1" key="2">
    <citation type="submission" date="2020-11" db="EMBL/GenBank/DDBJ databases">
        <authorList>
            <person name="McCartney M.A."/>
            <person name="Auch B."/>
            <person name="Kono T."/>
            <person name="Mallez S."/>
            <person name="Becker A."/>
            <person name="Gohl D.M."/>
            <person name="Silverstein K.A.T."/>
            <person name="Koren S."/>
            <person name="Bechman K.B."/>
            <person name="Herman A."/>
            <person name="Abrahante J.E."/>
            <person name="Garbe J."/>
        </authorList>
    </citation>
    <scope>NUCLEOTIDE SEQUENCE</scope>
    <source>
        <strain evidence="1">Duluth1</strain>
        <tissue evidence="1">Whole animal</tissue>
    </source>
</reference>
<protein>
    <submittedName>
        <fullName evidence="1">Uncharacterized protein</fullName>
    </submittedName>
</protein>
<keyword evidence="2" id="KW-1185">Reference proteome</keyword>
<dbReference type="AlphaFoldDB" id="A0A9D4JW35"/>
<organism evidence="1 2">
    <name type="scientific">Dreissena polymorpha</name>
    <name type="common">Zebra mussel</name>
    <name type="synonym">Mytilus polymorpha</name>
    <dbReference type="NCBI Taxonomy" id="45954"/>
    <lineage>
        <taxon>Eukaryota</taxon>
        <taxon>Metazoa</taxon>
        <taxon>Spiralia</taxon>
        <taxon>Lophotrochozoa</taxon>
        <taxon>Mollusca</taxon>
        <taxon>Bivalvia</taxon>
        <taxon>Autobranchia</taxon>
        <taxon>Heteroconchia</taxon>
        <taxon>Euheterodonta</taxon>
        <taxon>Imparidentia</taxon>
        <taxon>Neoheterodontei</taxon>
        <taxon>Myida</taxon>
        <taxon>Dreissenoidea</taxon>
        <taxon>Dreissenidae</taxon>
        <taxon>Dreissena</taxon>
    </lineage>
</organism>
<evidence type="ECO:0000313" key="2">
    <source>
        <dbReference type="Proteomes" id="UP000828390"/>
    </source>
</evidence>
<dbReference type="EMBL" id="JAIWYP010000005">
    <property type="protein sequence ID" value="KAH3822502.1"/>
    <property type="molecule type" value="Genomic_DNA"/>
</dbReference>
<accession>A0A9D4JW35</accession>
<gene>
    <name evidence="1" type="ORF">DPMN_124282</name>
</gene>
<name>A0A9D4JW35_DREPO</name>
<proteinExistence type="predicted"/>
<sequence>MVLLLRTVSIIISVHHYDHVLGCYFRFHTPIESFRYCSTGLFSWYAGVKSLHIKTKYDGAIW</sequence>
<comment type="caution">
    <text evidence="1">The sequence shown here is derived from an EMBL/GenBank/DDBJ whole genome shotgun (WGS) entry which is preliminary data.</text>
</comment>
<dbReference type="Proteomes" id="UP000828390">
    <property type="component" value="Unassembled WGS sequence"/>
</dbReference>
<reference evidence="1" key="1">
    <citation type="journal article" date="2019" name="bioRxiv">
        <title>The Genome of the Zebra Mussel, Dreissena polymorpha: A Resource for Invasive Species Research.</title>
        <authorList>
            <person name="McCartney M.A."/>
            <person name="Auch B."/>
            <person name="Kono T."/>
            <person name="Mallez S."/>
            <person name="Zhang Y."/>
            <person name="Obille A."/>
            <person name="Becker A."/>
            <person name="Abrahante J.E."/>
            <person name="Garbe J."/>
            <person name="Badalamenti J.P."/>
            <person name="Herman A."/>
            <person name="Mangelson H."/>
            <person name="Liachko I."/>
            <person name="Sullivan S."/>
            <person name="Sone E.D."/>
            <person name="Koren S."/>
            <person name="Silverstein K.A.T."/>
            <person name="Beckman K.B."/>
            <person name="Gohl D.M."/>
        </authorList>
    </citation>
    <scope>NUCLEOTIDE SEQUENCE</scope>
    <source>
        <strain evidence="1">Duluth1</strain>
        <tissue evidence="1">Whole animal</tissue>
    </source>
</reference>
<evidence type="ECO:0000313" key="1">
    <source>
        <dbReference type="EMBL" id="KAH3822502.1"/>
    </source>
</evidence>